<dbReference type="CDD" id="cd24006">
    <property type="entry name" value="ASKHA_NBD_PPX_GppA"/>
    <property type="match status" value="1"/>
</dbReference>
<dbReference type="Gene3D" id="3.30.420.40">
    <property type="match status" value="1"/>
</dbReference>
<accession>A0A401LQG7</accession>
<dbReference type="EMBL" id="BHWB01000002">
    <property type="protein sequence ID" value="GCB33812.1"/>
    <property type="molecule type" value="Genomic_DNA"/>
</dbReference>
<evidence type="ECO:0000313" key="2">
    <source>
        <dbReference type="EMBL" id="GCB33812.1"/>
    </source>
</evidence>
<dbReference type="Pfam" id="PF02541">
    <property type="entry name" value="Ppx-GppA"/>
    <property type="match status" value="1"/>
</dbReference>
<organism evidence="2 3">
    <name type="scientific">Bacteroides faecalis</name>
    <dbReference type="NCBI Taxonomy" id="2447885"/>
    <lineage>
        <taxon>Bacteria</taxon>
        <taxon>Pseudomonadati</taxon>
        <taxon>Bacteroidota</taxon>
        <taxon>Bacteroidia</taxon>
        <taxon>Bacteroidales</taxon>
        <taxon>Bacteroidaceae</taxon>
        <taxon>Bacteroides</taxon>
    </lineage>
</organism>
<evidence type="ECO:0000313" key="3">
    <source>
        <dbReference type="Proteomes" id="UP000288079"/>
    </source>
</evidence>
<dbReference type="OrthoDB" id="9814545at2"/>
<name>A0A401LQG7_9BACE</name>
<keyword evidence="3" id="KW-1185">Reference proteome</keyword>
<gene>
    <name evidence="2" type="ORF">KGMB02408_07570</name>
</gene>
<feature type="domain" description="Ppx/GppA phosphatase N-terminal" evidence="1">
    <location>
        <begin position="31"/>
        <end position="292"/>
    </location>
</feature>
<sequence>MKKVNYAAIDIGSNAVRLLVKCINEENSAELMSKVQLIRIPLRLGEDAFTIGVISEEKEKKLIRLMKAYKQLMKIYDVVDYRACATSAMRDASNGKEITQRIAKKTGIRVEIIDGQEEAHTVYNNHIEQMFISGQNYLYVDVGGGSTEINLISNGELKNSRSYNIGTVRMLSGMVKEKEKEALRTDLAELAREYVPINIIGSGGNINKLFRLADKKDKKASFLPIKSLRDTYEALKALSPEERIRQFKLKPDRADVIVPAAEIFLEIANQVNATGIAVPTIGLSDGIIDSLYTKNKI</sequence>
<dbReference type="GO" id="GO:0016462">
    <property type="term" value="F:pyrophosphatase activity"/>
    <property type="evidence" value="ECO:0007669"/>
    <property type="project" value="TreeGrafter"/>
</dbReference>
<dbReference type="InterPro" id="IPR050273">
    <property type="entry name" value="GppA/Ppx_hydrolase"/>
</dbReference>
<proteinExistence type="predicted"/>
<dbReference type="PANTHER" id="PTHR30005:SF0">
    <property type="entry name" value="RETROGRADE REGULATION PROTEIN 2"/>
    <property type="match status" value="1"/>
</dbReference>
<dbReference type="InterPro" id="IPR043129">
    <property type="entry name" value="ATPase_NBD"/>
</dbReference>
<dbReference type="Proteomes" id="UP000288079">
    <property type="component" value="Unassembled WGS sequence"/>
</dbReference>
<reference evidence="2 3" key="1">
    <citation type="submission" date="2018-10" db="EMBL/GenBank/DDBJ databases">
        <title>Draft Genome Sequence of Bacteroides sp. KCTC 15687.</title>
        <authorList>
            <person name="Yu S.Y."/>
            <person name="Kim J.S."/>
            <person name="Oh B.S."/>
            <person name="Park S.H."/>
            <person name="Kang S.W."/>
            <person name="Park J.E."/>
            <person name="Choi S.H."/>
            <person name="Han K.I."/>
            <person name="Lee K.C."/>
            <person name="Eom M.K."/>
            <person name="Suh M.K."/>
            <person name="Lee D.H."/>
            <person name="Yoon H."/>
            <person name="Kim B."/>
            <person name="Yang S.J."/>
            <person name="Lee J.S."/>
            <person name="Lee J.H."/>
        </authorList>
    </citation>
    <scope>NUCLEOTIDE SEQUENCE [LARGE SCALE GENOMIC DNA]</scope>
    <source>
        <strain evidence="2 3">KCTC 15687</strain>
    </source>
</reference>
<dbReference type="PANTHER" id="PTHR30005">
    <property type="entry name" value="EXOPOLYPHOSPHATASE"/>
    <property type="match status" value="1"/>
</dbReference>
<dbReference type="InterPro" id="IPR003695">
    <property type="entry name" value="Ppx_GppA_N"/>
</dbReference>
<dbReference type="SUPFAM" id="SSF53067">
    <property type="entry name" value="Actin-like ATPase domain"/>
    <property type="match status" value="2"/>
</dbReference>
<dbReference type="AlphaFoldDB" id="A0A401LQG7"/>
<dbReference type="Gene3D" id="3.30.420.150">
    <property type="entry name" value="Exopolyphosphatase. Domain 2"/>
    <property type="match status" value="1"/>
</dbReference>
<comment type="caution">
    <text evidence="2">The sequence shown here is derived from an EMBL/GenBank/DDBJ whole genome shotgun (WGS) entry which is preliminary data.</text>
</comment>
<protein>
    <submittedName>
        <fullName evidence="2">Exopolyphosphatase</fullName>
    </submittedName>
</protein>
<evidence type="ECO:0000259" key="1">
    <source>
        <dbReference type="Pfam" id="PF02541"/>
    </source>
</evidence>
<dbReference type="RefSeq" id="WP_125040112.1">
    <property type="nucleotide sequence ID" value="NZ_BHWB01000002.1"/>
</dbReference>